<feature type="region of interest" description="Disordered" evidence="1">
    <location>
        <begin position="76"/>
        <end position="156"/>
    </location>
</feature>
<evidence type="ECO:0000313" key="3">
    <source>
        <dbReference type="EMBL" id="GLC48134.1"/>
    </source>
</evidence>
<feature type="region of interest" description="Disordered" evidence="1">
    <location>
        <begin position="1798"/>
        <end position="1833"/>
    </location>
</feature>
<dbReference type="SUPFAM" id="SSF55729">
    <property type="entry name" value="Acyl-CoA N-acyltransferases (Nat)"/>
    <property type="match status" value="1"/>
</dbReference>
<organism evidence="3 4">
    <name type="scientific">Pleodorina starrii</name>
    <dbReference type="NCBI Taxonomy" id="330485"/>
    <lineage>
        <taxon>Eukaryota</taxon>
        <taxon>Viridiplantae</taxon>
        <taxon>Chlorophyta</taxon>
        <taxon>core chlorophytes</taxon>
        <taxon>Chlorophyceae</taxon>
        <taxon>CS clade</taxon>
        <taxon>Chlamydomonadales</taxon>
        <taxon>Volvocaceae</taxon>
        <taxon>Pleodorina</taxon>
    </lineage>
</organism>
<feature type="compositionally biased region" description="Basic and acidic residues" evidence="1">
    <location>
        <begin position="96"/>
        <end position="116"/>
    </location>
</feature>
<feature type="compositionally biased region" description="Low complexity" evidence="1">
    <location>
        <begin position="1508"/>
        <end position="1521"/>
    </location>
</feature>
<feature type="compositionally biased region" description="Gly residues" evidence="1">
    <location>
        <begin position="517"/>
        <end position="529"/>
    </location>
</feature>
<feature type="region of interest" description="Disordered" evidence="1">
    <location>
        <begin position="1242"/>
        <end position="1266"/>
    </location>
</feature>
<feature type="region of interest" description="Disordered" evidence="1">
    <location>
        <begin position="2059"/>
        <end position="2081"/>
    </location>
</feature>
<feature type="region of interest" description="Disordered" evidence="1">
    <location>
        <begin position="1692"/>
        <end position="1737"/>
    </location>
</feature>
<sequence length="2081" mass="208741">MLALLPPHLRGRCSSTSRAAAAALLPPRSGGGGSAAAAGALSAPSSRPPRQVSKAAGVLHIKEEALCEVHAGGPVASDSAVGSSGREGPLGSQPHLPHDGEADGGEQHAQHLERRGGAGAAGRWGDVSSDDGGGAAAASGEGQRRRSGRHGAPAALDAGMPALGDVAAAPAAASADAPLAAAPAHAAAPEVGGTRYYLRTSNWAIFGLDALQMAFPDAVNAARRSGARQTVQLQFELAGGGPPVPYDLMLNSYEGRISLVYTAEAHRALGLKAGDKLWVPDPKPGGPVRAVQVSSDDATASAATAPPEAPAAAAAPGAQLESVAAMAVKEEEMVVAPDAVPEALAVAAPPPPAAQRVALPAVPQDVAVHARPDRADPAVQPSSSNAAATDAAVDAPAEDGIDAAAQRGRGASRGRGRGGGVNGVASPTAFRGRSRGRGGGAIAAGSQVFDTASGSGAGGVSGADGGSAGETSFDGGGAGGSGDAGAGNGAEGDNMQVDGGGGAGGGDDDNMQVDADVGGGMSDGGGGSRPVGRGRGRGRMRGRGRGLFRGAVSAAVGAVTASGEGPEQGTDTGADTDVAGALSAPDSAGAGGRTGGVRGRGRGRGSRASGRASAAAADAAAATDGAAAAGDGGVSEQAAGRPTRRRVNKLEVTMQELVRGKEVVVADGQGNALVDFEWLPPYSSDLGPEHKARFQQATKLLKDTFPKNAQQIKQSVRRDCSGGVRNESCMVAGLWLGEQGLGCASLVRVNEDSHGQYHHVQIYYHATAEELRRRSLGRLLVCCILKGMLEAGLEYATVVIGRGEGAKAFWNSLGFRPVTAADGHVAKRVSISSQEQAPREDIWLVPLAGGLPVAAVPPSLPPAMPAAAASGPAAGASPPAPTLGDVSARKRRRLTDGGGAGDGGHEGTSGGGGGTAGQEQRQQIKPQLQGALDEANRRLDAAARLVRHRLEAGPRQLTQAPAAPVPRTAKIFNVTRERRRQLRAAAEAAAAGVSPAAAAGAASWLQLLTAMRRRARRRAAAAAGATATASGGGRRRVGPAEADAAAVEFDPADVRAGATCYHIRVSNQGSELILGVRTCREAFPDLMAAAVTEKARQPIRLAARLPDGRIREYDGFLAATSSNNYYFNGVGGMLRDMGTRSGWVRMWVRPGGGVLMEPVDGVQAAASAAAEAAGDGAAGGVGGGDGGAAAAAAAAACGGGGGGSAAVAGRPGFHAVLLRSSSLLGNMITVPQPMVKAVLGLSGASAPEPSPAPAEQPQQQTPQQQEAVVSLQQQEEVVPVRVHVWRGIYRASDATLWRVGPPGSATWKLCGLQPWLRYRGAAPGDVLLIGAGPAAAGGGGGVEILVELSKGAAASSALRPNAMGAAAMGAAAMGAPAGGWLARKRQREEGQEASGLAPTPPAGPPAAAAAAPPPSSRGRQLAAQVKVKLEVEETDCDDLGFQNMPQRPPNRFGPPGSFTLQQSHFTNVHITYVPRPVVLEVFAPLYRQRLRSGADVAPGGDAPPAPFPHGQQQPGAQPTPGLSGEADAAEEPWWPRPERLPKTIPMWVETSSGELEPSAADLHYYGSCGTWRIRRIVPWFQSTGAQPGTKLGLRLATWDDAAAPASASAGGSGAQLALVAFLDPAPEAAGRGRASQYDGGLGSDASGDGAVEPSRLGSPTYPGHFAGGGRGRGRGRGRGSLGFALPAFVTGGGGSCGRGRGRGRGRGGSGAVVPDGTDRQHQLAGSKRTAAEQEAGGEWPLSAEALLAAVRVELPLPPPAVNRSGPRADVGPSAATSLAAGDAAPEGVAVDADQAAAAPASAKPAPAVAMTEAGPPSAEAMPEPAPAEAPQPAPSAAAAPVVVAAADNRPVAAAGAGAGAGSLASLAAALTERLGQSLGLDPEAAPPEEWQRRLVARLDSLGAAAVVAAHTWAAEGLLSPAGVHGAVLRVACAPVSGLKLRLVLRERPSGETASEQPRTWAWADVAVTALFGEVLDDLAAADNEKHLREMAGWLHGLASDSGAEGPEVTLQLEPRRDNTTAAAAQASAAVATGAEAEAPQLRVKLASVSQDWQRLSTRPLPAWCTPPPEQLLPAARQDDAN</sequence>
<feature type="compositionally biased region" description="Gly residues" evidence="1">
    <location>
        <begin position="589"/>
        <end position="598"/>
    </location>
</feature>
<feature type="compositionally biased region" description="Low complexity" evidence="1">
    <location>
        <begin position="865"/>
        <end position="877"/>
    </location>
</feature>
<protein>
    <recommendedName>
        <fullName evidence="2">N-acetyltransferase domain-containing protein</fullName>
    </recommendedName>
</protein>
<feature type="compositionally biased region" description="Low complexity" evidence="1">
    <location>
        <begin position="1255"/>
        <end position="1266"/>
    </location>
</feature>
<accession>A0A9W6EX74</accession>
<evidence type="ECO:0000256" key="1">
    <source>
        <dbReference type="SAM" id="MobiDB-lite"/>
    </source>
</evidence>
<evidence type="ECO:0000313" key="4">
    <source>
        <dbReference type="Proteomes" id="UP001165080"/>
    </source>
</evidence>
<feature type="region of interest" description="Disordered" evidence="1">
    <location>
        <begin position="455"/>
        <end position="545"/>
    </location>
</feature>
<comment type="caution">
    <text evidence="3">The sequence shown here is derived from an EMBL/GenBank/DDBJ whole genome shotgun (WGS) entry which is preliminary data.</text>
</comment>
<dbReference type="Proteomes" id="UP001165080">
    <property type="component" value="Unassembled WGS sequence"/>
</dbReference>
<dbReference type="EMBL" id="BRXU01000001">
    <property type="protein sequence ID" value="GLC48134.1"/>
    <property type="molecule type" value="Genomic_DNA"/>
</dbReference>
<feature type="region of interest" description="Disordered" evidence="1">
    <location>
        <begin position="558"/>
        <end position="612"/>
    </location>
</feature>
<feature type="compositionally biased region" description="Low complexity" evidence="1">
    <location>
        <begin position="298"/>
        <end position="312"/>
    </location>
</feature>
<feature type="region of interest" description="Disordered" evidence="1">
    <location>
        <begin position="370"/>
        <end position="393"/>
    </location>
</feature>
<feature type="domain" description="N-acetyltransferase" evidence="2">
    <location>
        <begin position="684"/>
        <end position="838"/>
    </location>
</feature>
<dbReference type="Pfam" id="PF00583">
    <property type="entry name" value="Acetyltransf_1"/>
    <property type="match status" value="1"/>
</dbReference>
<feature type="compositionally biased region" description="Low complexity" evidence="1">
    <location>
        <begin position="1798"/>
        <end position="1822"/>
    </location>
</feature>
<feature type="compositionally biased region" description="Basic residues" evidence="1">
    <location>
        <begin position="532"/>
        <end position="545"/>
    </location>
</feature>
<reference evidence="3 4" key="1">
    <citation type="journal article" date="2023" name="Commun. Biol.">
        <title>Reorganization of the ancestral sex-determining regions during the evolution of trioecy in Pleodorina starrii.</title>
        <authorList>
            <person name="Takahashi K."/>
            <person name="Suzuki S."/>
            <person name="Kawai-Toyooka H."/>
            <person name="Yamamoto K."/>
            <person name="Hamaji T."/>
            <person name="Ootsuki R."/>
            <person name="Yamaguchi H."/>
            <person name="Kawachi M."/>
            <person name="Higashiyama T."/>
            <person name="Nozaki H."/>
        </authorList>
    </citation>
    <scope>NUCLEOTIDE SEQUENCE [LARGE SCALE GENOMIC DNA]</scope>
    <source>
        <strain evidence="3 4">NIES-4479</strain>
    </source>
</reference>
<feature type="region of interest" description="Disordered" evidence="1">
    <location>
        <begin position="1758"/>
        <end position="1779"/>
    </location>
</feature>
<feature type="region of interest" description="Disordered" evidence="1">
    <location>
        <begin position="1493"/>
        <end position="1539"/>
    </location>
</feature>
<evidence type="ECO:0000259" key="2">
    <source>
        <dbReference type="PROSITE" id="PS51186"/>
    </source>
</evidence>
<dbReference type="InterPro" id="IPR000182">
    <property type="entry name" value="GNAT_dom"/>
</dbReference>
<feature type="region of interest" description="Disordered" evidence="1">
    <location>
        <begin position="1629"/>
        <end position="1679"/>
    </location>
</feature>
<dbReference type="OrthoDB" id="552691at2759"/>
<proteinExistence type="predicted"/>
<dbReference type="PROSITE" id="PS51186">
    <property type="entry name" value="GNAT"/>
    <property type="match status" value="1"/>
</dbReference>
<keyword evidence="4" id="KW-1185">Reference proteome</keyword>
<feature type="region of interest" description="Disordered" evidence="1">
    <location>
        <begin position="1381"/>
        <end position="1424"/>
    </location>
</feature>
<feature type="region of interest" description="Disordered" evidence="1">
    <location>
        <begin position="287"/>
        <end position="312"/>
    </location>
</feature>
<name>A0A9W6EX74_9CHLO</name>
<dbReference type="Gene3D" id="3.40.630.30">
    <property type="match status" value="1"/>
</dbReference>
<feature type="region of interest" description="Disordered" evidence="1">
    <location>
        <begin position="24"/>
        <end position="55"/>
    </location>
</feature>
<feature type="region of interest" description="Disordered" evidence="1">
    <location>
        <begin position="864"/>
        <end position="927"/>
    </location>
</feature>
<feature type="compositionally biased region" description="Gly residues" evidence="1">
    <location>
        <begin position="896"/>
        <end position="916"/>
    </location>
</feature>
<gene>
    <name evidence="3" type="primary">PLEST007475</name>
    <name evidence="3" type="ORF">PLESTB_000062900</name>
</gene>
<feature type="compositionally biased region" description="Low complexity" evidence="1">
    <location>
        <begin position="35"/>
        <end position="50"/>
    </location>
</feature>
<dbReference type="GO" id="GO:0016747">
    <property type="term" value="F:acyltransferase activity, transferring groups other than amino-acyl groups"/>
    <property type="evidence" value="ECO:0007669"/>
    <property type="project" value="InterPro"/>
</dbReference>
<feature type="compositionally biased region" description="Gly residues" evidence="1">
    <location>
        <begin position="455"/>
        <end position="490"/>
    </location>
</feature>
<feature type="compositionally biased region" description="Pro residues" evidence="1">
    <location>
        <begin position="1823"/>
        <end position="1833"/>
    </location>
</feature>
<feature type="region of interest" description="Disordered" evidence="1">
    <location>
        <begin position="406"/>
        <end position="442"/>
    </location>
</feature>
<dbReference type="InterPro" id="IPR016181">
    <property type="entry name" value="Acyl_CoA_acyltransferase"/>
</dbReference>